<name>A0A150FTG0_GONPE</name>
<dbReference type="EMBL" id="LSYV01001339">
    <property type="protein sequence ID" value="KXZ40913.1"/>
    <property type="molecule type" value="Genomic_DNA"/>
</dbReference>
<gene>
    <name evidence="1" type="ORF">GPECTOR_1346g577</name>
</gene>
<dbReference type="Proteomes" id="UP000075714">
    <property type="component" value="Unassembled WGS sequence"/>
</dbReference>
<organism evidence="1 2">
    <name type="scientific">Gonium pectorale</name>
    <name type="common">Green alga</name>
    <dbReference type="NCBI Taxonomy" id="33097"/>
    <lineage>
        <taxon>Eukaryota</taxon>
        <taxon>Viridiplantae</taxon>
        <taxon>Chlorophyta</taxon>
        <taxon>core chlorophytes</taxon>
        <taxon>Chlorophyceae</taxon>
        <taxon>CS clade</taxon>
        <taxon>Chlamydomonadales</taxon>
        <taxon>Volvocaceae</taxon>
        <taxon>Gonium</taxon>
    </lineage>
</organism>
<evidence type="ECO:0000313" key="1">
    <source>
        <dbReference type="EMBL" id="KXZ40913.1"/>
    </source>
</evidence>
<protein>
    <submittedName>
        <fullName evidence="1">Uncharacterized protein</fullName>
    </submittedName>
</protein>
<dbReference type="AlphaFoldDB" id="A0A150FTG0"/>
<accession>A0A150FTG0</accession>
<reference evidence="2" key="1">
    <citation type="journal article" date="2016" name="Nat. Commun.">
        <title>The Gonium pectorale genome demonstrates co-option of cell cycle regulation during the evolution of multicellularity.</title>
        <authorList>
            <person name="Hanschen E.R."/>
            <person name="Marriage T.N."/>
            <person name="Ferris P.J."/>
            <person name="Hamaji T."/>
            <person name="Toyoda A."/>
            <person name="Fujiyama A."/>
            <person name="Neme R."/>
            <person name="Noguchi H."/>
            <person name="Minakuchi Y."/>
            <person name="Suzuki M."/>
            <person name="Kawai-Toyooka H."/>
            <person name="Smith D.R."/>
            <person name="Sparks H."/>
            <person name="Anderson J."/>
            <person name="Bakaric R."/>
            <person name="Luria V."/>
            <person name="Karger A."/>
            <person name="Kirschner M.W."/>
            <person name="Durand P.M."/>
            <person name="Michod R.E."/>
            <person name="Nozaki H."/>
            <person name="Olson B.J."/>
        </authorList>
    </citation>
    <scope>NUCLEOTIDE SEQUENCE [LARGE SCALE GENOMIC DNA]</scope>
    <source>
        <strain evidence="2">NIES-2863</strain>
    </source>
</reference>
<keyword evidence="2" id="KW-1185">Reference proteome</keyword>
<sequence length="153" mass="15768">MYGRTASEAQVRVDLLAVCNGLQPSEVSCMAYYLPDPADLSAFTALQAAENEAVRLLWPKELRQLGIVGAGDSIVTLGQVGPSSAMAAAAAPFMARVDAVVLQAVVDSGSSVVMDTLLMNLAQNEWDKAAMDELRAAAGAQAAPGSGAGLMAR</sequence>
<proteinExistence type="predicted"/>
<evidence type="ECO:0000313" key="2">
    <source>
        <dbReference type="Proteomes" id="UP000075714"/>
    </source>
</evidence>
<comment type="caution">
    <text evidence="1">The sequence shown here is derived from an EMBL/GenBank/DDBJ whole genome shotgun (WGS) entry which is preliminary data.</text>
</comment>